<name>A0ABY3XPH2_9ACTN</name>
<protein>
    <recommendedName>
        <fullName evidence="3">DUF1795 domain-containing protein</fullName>
    </recommendedName>
</protein>
<evidence type="ECO:0008006" key="3">
    <source>
        <dbReference type="Google" id="ProtNLM"/>
    </source>
</evidence>
<proteinExistence type="predicted"/>
<dbReference type="EMBL" id="CP093846">
    <property type="protein sequence ID" value="UNS96348.1"/>
    <property type="molecule type" value="Genomic_DNA"/>
</dbReference>
<organism evidence="1 2">
    <name type="scientific">Streptomyces tubbatahanensis</name>
    <dbReference type="NCBI Taxonomy" id="2923272"/>
    <lineage>
        <taxon>Bacteria</taxon>
        <taxon>Bacillati</taxon>
        <taxon>Actinomycetota</taxon>
        <taxon>Actinomycetes</taxon>
        <taxon>Kitasatosporales</taxon>
        <taxon>Streptomycetaceae</taxon>
        <taxon>Streptomyces</taxon>
    </lineage>
</organism>
<gene>
    <name evidence="1" type="ORF">MMF93_07405</name>
</gene>
<accession>A0ABY3XPH2</accession>
<evidence type="ECO:0000313" key="1">
    <source>
        <dbReference type="EMBL" id="UNS96348.1"/>
    </source>
</evidence>
<dbReference type="RefSeq" id="WP_242750273.1">
    <property type="nucleotide sequence ID" value="NZ_CP093846.1"/>
</dbReference>
<reference evidence="1 2" key="1">
    <citation type="journal article" date="2023" name="Microbiol. Spectr.">
        <title>Synergy between Genome Mining, Metabolomics, and Bioinformatics Uncovers Antibacterial Chlorinated Carbazole Alkaloids and Their Biosynthetic Gene Cluster from Streptomyces tubbatahanensis sp. nov., a Novel Actinomycete Isolated from Sulu Sea, Philippines.</title>
        <authorList>
            <person name="Tenebro C.P."/>
            <person name="Trono D.J.V.L."/>
            <person name="Balida L.A.P."/>
            <person name="Bayog L.K.A."/>
            <person name="Bruna J.R."/>
            <person name="Sabido E.M."/>
            <person name="Caspe D.P.C."/>
            <person name="de Los Santos E.L.C."/>
            <person name="Saludes J.P."/>
            <person name="Dalisay D.S."/>
        </authorList>
    </citation>
    <scope>NUCLEOTIDE SEQUENCE [LARGE SCALE GENOMIC DNA]</scope>
    <source>
        <strain evidence="1 2">DSD3025</strain>
    </source>
</reference>
<keyword evidence="2" id="KW-1185">Reference proteome</keyword>
<evidence type="ECO:0000313" key="2">
    <source>
        <dbReference type="Proteomes" id="UP001202244"/>
    </source>
</evidence>
<sequence length="165" mass="17713">MPAMLPVPIEFQLPEGWDAADPDKADAPGVAFAALHPERDNGFAANITIDGEYRPDAATLSQIAEESVQRMHELAHEVQVVDRAEVGSSAAPALTQSMSFSAVSEGARRHLVQSQVYLAMLDDTDPCRRAVIRLVLTATPAQIDSVIDDFSELVGTVRPDTDATS</sequence>
<dbReference type="Gene3D" id="3.40.1000.10">
    <property type="entry name" value="Mog1/PsbP, alpha/beta/alpha sandwich"/>
    <property type="match status" value="1"/>
</dbReference>
<dbReference type="Proteomes" id="UP001202244">
    <property type="component" value="Chromosome"/>
</dbReference>